<evidence type="ECO:0000313" key="3">
    <source>
        <dbReference type="EMBL" id="AMO43277.1"/>
    </source>
</evidence>
<dbReference type="EMBL" id="KX349295">
    <property type="protein sequence ID" value="AOO12450.1"/>
    <property type="molecule type" value="Genomic_DNA"/>
</dbReference>
<name>A0A127KMI3_9CAUD</name>
<reference evidence="9 10" key="1">
    <citation type="journal article" date="2016" name="Environ. Microbiol.">
        <title>Genomic diversification of marine cyanophages into stable ecotypes.</title>
        <authorList>
            <person name="Marston M.F."/>
            <person name="Martiny J.B."/>
        </authorList>
    </citation>
    <scope>NUCLEOTIDE SEQUENCE [LARGE SCALE GENOMIC DNA]</scope>
    <source>
        <strain evidence="4">ES_42_0910</strain>
        <strain evidence="5">Np_05_0604</strain>
        <strain evidence="6">Sn_08_0709</strain>
        <strain evidence="7">Sn_13_0910</strain>
        <strain evidence="8">W2_10_0709</strain>
    </source>
</reference>
<dbReference type="EMBL" id="KX349292">
    <property type="protein sequence ID" value="AOO11749.1"/>
    <property type="molecule type" value="Genomic_DNA"/>
</dbReference>
<sequence>MIDQFYEWFEGRYNNKIQAFSHPSKFAYIIVEHRAINNHGLFYGEQAYFNQTRTPYRQFLLQISECRGKVVVRSMEPENKSTYTGFKNLNLISGSPLTYKKGCDTIFTWRPDANQFIGEIEPGCNCKVKWGDKDSYLQNIAALGDGWYNVEDKGFDPETNQQLWGSRHGRFMFKKETSQ</sequence>
<organism evidence="3 11">
    <name type="scientific">Cyanophage S-RIM44</name>
    <dbReference type="NCBI Taxonomy" id="1278485"/>
    <lineage>
        <taxon>Viruses</taxon>
        <taxon>Duplodnaviria</taxon>
        <taxon>Heunggongvirae</taxon>
        <taxon>Uroviricota</taxon>
        <taxon>Caudoviricetes</taxon>
        <taxon>Pantevenvirales</taxon>
        <taxon>Kyanoviridae</taxon>
        <taxon>Vellamovirus</taxon>
        <taxon>Vellamovirus rhodeisland44</taxon>
    </lineage>
</organism>
<dbReference type="Proteomes" id="UP000225478">
    <property type="component" value="Segment"/>
</dbReference>
<proteinExistence type="inferred from homology"/>
<evidence type="ECO:0000313" key="11">
    <source>
        <dbReference type="Proteomes" id="UP000225786"/>
    </source>
</evidence>
<dbReference type="GO" id="GO:0016829">
    <property type="term" value="F:lyase activity"/>
    <property type="evidence" value="ECO:0007669"/>
    <property type="project" value="UniProtKB-KW"/>
</dbReference>
<dbReference type="Pfam" id="PF06206">
    <property type="entry name" value="CpeT"/>
    <property type="match status" value="1"/>
</dbReference>
<evidence type="ECO:0000313" key="10">
    <source>
        <dbReference type="Proteomes" id="UP000223571"/>
    </source>
</evidence>
<evidence type="ECO:0000313" key="7">
    <source>
        <dbReference type="EMBL" id="AOO12677.1"/>
    </source>
</evidence>
<dbReference type="Proteomes" id="UP000225178">
    <property type="component" value="Segment"/>
</dbReference>
<comment type="similarity">
    <text evidence="1">Belongs to the CpcT/CpeT biliprotein lyase family.</text>
</comment>
<dbReference type="Proteomes" id="UP000222561">
    <property type="component" value="Segment"/>
</dbReference>
<dbReference type="InterPro" id="IPR038672">
    <property type="entry name" value="CpcT/CpeT_sf"/>
</dbReference>
<dbReference type="Gene3D" id="2.40.128.590">
    <property type="entry name" value="CpcT/CpeT domain"/>
    <property type="match status" value="1"/>
</dbReference>
<evidence type="ECO:0000313" key="9">
    <source>
        <dbReference type="Proteomes" id="UP000222561"/>
    </source>
</evidence>
<dbReference type="EMBL" id="KU594607">
    <property type="protein sequence ID" value="AMO43277.1"/>
    <property type="molecule type" value="Genomic_DNA"/>
</dbReference>
<evidence type="ECO:0000256" key="2">
    <source>
        <dbReference type="ARBA" id="ARBA00023239"/>
    </source>
</evidence>
<dbReference type="HAMAP" id="MF_01460">
    <property type="entry name" value="Chrphore_lyase_CpxT"/>
    <property type="match status" value="1"/>
</dbReference>
<evidence type="ECO:0000313" key="8">
    <source>
        <dbReference type="EMBL" id="AOO12915.1"/>
    </source>
</evidence>
<dbReference type="Proteomes" id="UP000225402">
    <property type="component" value="Segment"/>
</dbReference>
<evidence type="ECO:0000256" key="1">
    <source>
        <dbReference type="ARBA" id="ARBA00008206"/>
    </source>
</evidence>
<dbReference type="CDD" id="cd16338">
    <property type="entry name" value="CpcT"/>
    <property type="match status" value="1"/>
</dbReference>
<evidence type="ECO:0000313" key="4">
    <source>
        <dbReference type="EMBL" id="AOO11511.1"/>
    </source>
</evidence>
<dbReference type="EMBL" id="KX349291">
    <property type="protein sequence ID" value="AOO11511.1"/>
    <property type="molecule type" value="Genomic_DNA"/>
</dbReference>
<dbReference type="PANTHER" id="PTHR35137">
    <property type="entry name" value="CHROMOPHORE LYASE CRL, CHLOROPLASTIC"/>
    <property type="match status" value="1"/>
</dbReference>
<gene>
    <name evidence="4" type="ORF">ES420910_029</name>
    <name evidence="5" type="ORF">Np050604_032</name>
    <name evidence="6" type="ORF">Sn080709_032</name>
    <name evidence="7" type="ORF">Sn130910_029</name>
    <name evidence="8" type="ORF">W2100709_032</name>
    <name evidence="3" type="ORF">W270710_032</name>
</gene>
<dbReference type="EMBL" id="KX349296">
    <property type="protein sequence ID" value="AOO12677.1"/>
    <property type="molecule type" value="Genomic_DNA"/>
</dbReference>
<evidence type="ECO:0000313" key="6">
    <source>
        <dbReference type="EMBL" id="AOO12450.1"/>
    </source>
</evidence>
<accession>A0A127KMI3</accession>
<evidence type="ECO:0000313" key="5">
    <source>
        <dbReference type="EMBL" id="AOO11749.1"/>
    </source>
</evidence>
<dbReference type="Proteomes" id="UP000225786">
    <property type="component" value="Segment"/>
</dbReference>
<reference evidence="3 11" key="2">
    <citation type="submission" date="2016-01" db="EMBL/GenBank/DDBJ databases">
        <title>The genomic content and context of auxiliary metabolic genes in marine cyanophages.</title>
        <authorList>
            <person name="Marston M.F."/>
            <person name="Martiny J.B.H."/>
            <person name="Crummett L.T."/>
        </authorList>
    </citation>
    <scope>NUCLEOTIDE SEQUENCE [LARGE SCALE GENOMIC DNA]</scope>
    <source>
        <strain evidence="3">W2_07_0710</strain>
    </source>
</reference>
<keyword evidence="2" id="KW-0456">Lyase</keyword>
<dbReference type="PANTHER" id="PTHR35137:SF1">
    <property type="entry name" value="CHROMOPHORE LYASE CRL, CHLOROPLASTIC"/>
    <property type="match status" value="1"/>
</dbReference>
<protein>
    <submittedName>
        <fullName evidence="3">CpeT</fullName>
    </submittedName>
</protein>
<dbReference type="EMBL" id="KX349297">
    <property type="protein sequence ID" value="AOO12915.1"/>
    <property type="molecule type" value="Genomic_DNA"/>
</dbReference>
<dbReference type="InterPro" id="IPR010404">
    <property type="entry name" value="CpcT/CpeT"/>
</dbReference>
<dbReference type="Proteomes" id="UP000223571">
    <property type="component" value="Segment"/>
</dbReference>